<evidence type="ECO:0000313" key="3">
    <source>
        <dbReference type="Proteomes" id="UP000008549"/>
    </source>
</evidence>
<dbReference type="EMBL" id="HE601380">
    <property type="protein sequence ID" value="CAS00584.1"/>
    <property type="molecule type" value="Genomic_DNA"/>
</dbReference>
<dbReference type="Proteomes" id="UP000008549">
    <property type="component" value="Unassembled WGS sequence"/>
</dbReference>
<evidence type="ECO:0000256" key="1">
    <source>
        <dbReference type="SAM" id="MobiDB-lite"/>
    </source>
</evidence>
<feature type="compositionally biased region" description="Basic and acidic residues" evidence="1">
    <location>
        <begin position="51"/>
        <end position="63"/>
    </location>
</feature>
<organism evidence="2 3">
    <name type="scientific">Caenorhabditis briggsae</name>
    <dbReference type="NCBI Taxonomy" id="6238"/>
    <lineage>
        <taxon>Eukaryota</taxon>
        <taxon>Metazoa</taxon>
        <taxon>Ecdysozoa</taxon>
        <taxon>Nematoda</taxon>
        <taxon>Chromadorea</taxon>
        <taxon>Rhabditida</taxon>
        <taxon>Rhabditina</taxon>
        <taxon>Rhabditomorpha</taxon>
        <taxon>Rhabditoidea</taxon>
        <taxon>Rhabditidae</taxon>
        <taxon>Peloderinae</taxon>
        <taxon>Caenorhabditis</taxon>
    </lineage>
</organism>
<dbReference type="AlphaFoldDB" id="B6IL04"/>
<dbReference type="RefSeq" id="XP_045100143.1">
    <property type="nucleotide sequence ID" value="XM_045241389.1"/>
</dbReference>
<accession>B6IL04</accession>
<reference evidence="2 3" key="2">
    <citation type="journal article" date="2011" name="PLoS Genet.">
        <title>Caenorhabditis briggsae recombinant inbred line genotypes reveal inter-strain incompatibility and the evolution of recombination.</title>
        <authorList>
            <person name="Ross J.A."/>
            <person name="Koboldt D.C."/>
            <person name="Staisch J.E."/>
            <person name="Chamberlin H.M."/>
            <person name="Gupta B.P."/>
            <person name="Miller R.D."/>
            <person name="Baird S.E."/>
            <person name="Haag E.S."/>
        </authorList>
    </citation>
    <scope>NUCLEOTIDE SEQUENCE [LARGE SCALE GENOMIC DNA]</scope>
    <source>
        <strain evidence="2 3">AF16</strain>
    </source>
</reference>
<evidence type="ECO:0000313" key="4">
    <source>
        <dbReference type="WormBase" id="CBG26604"/>
    </source>
</evidence>
<gene>
    <name evidence="2 4" type="ORF">CBG26604</name>
    <name evidence="2" type="ORF">CBG_26604</name>
</gene>
<dbReference type="GeneID" id="68918082"/>
<evidence type="ECO:0000313" key="2">
    <source>
        <dbReference type="EMBL" id="CAS00584.1"/>
    </source>
</evidence>
<feature type="region of interest" description="Disordered" evidence="1">
    <location>
        <begin position="35"/>
        <end position="92"/>
    </location>
</feature>
<dbReference type="KEGG" id="cbr:CBG_26604"/>
<proteinExistence type="predicted"/>
<sequence length="147" mass="16287">MLDIDIKIVTIAALLLLFALETGIRYSMGQKSVKNRQILESGPPENLPDPSEFKKSSSEKSADDQAQETVTDDQKNSQKAQEPSGIPDIAHRKFPTMEEEIASLEELSNKYGNGPPAKSFLTHRKSFRSISFCSEASVSIAIREIVF</sequence>
<dbReference type="WormBase" id="CBG26604">
    <property type="protein sequence ID" value="CBP45580"/>
    <property type="gene ID" value="WBGene00088018"/>
</dbReference>
<keyword evidence="3" id="KW-1185">Reference proteome</keyword>
<dbReference type="HOGENOM" id="CLU_1769716_0_0_1"/>
<name>B6IL04_CAEBR</name>
<dbReference type="InParanoid" id="B6IL04"/>
<reference evidence="2 3" key="1">
    <citation type="journal article" date="2003" name="PLoS Biol.">
        <title>The genome sequence of Caenorhabditis briggsae: a platform for comparative genomics.</title>
        <authorList>
            <person name="Stein L.D."/>
            <person name="Bao Z."/>
            <person name="Blasiar D."/>
            <person name="Blumenthal T."/>
            <person name="Brent M.R."/>
            <person name="Chen N."/>
            <person name="Chinwalla A."/>
            <person name="Clarke L."/>
            <person name="Clee C."/>
            <person name="Coghlan A."/>
            <person name="Coulson A."/>
            <person name="D'Eustachio P."/>
            <person name="Fitch D.H."/>
            <person name="Fulton L.A."/>
            <person name="Fulton R.E."/>
            <person name="Griffiths-Jones S."/>
            <person name="Harris T.W."/>
            <person name="Hillier L.W."/>
            <person name="Kamath R."/>
            <person name="Kuwabara P.E."/>
            <person name="Mardis E.R."/>
            <person name="Marra M.A."/>
            <person name="Miner T.L."/>
            <person name="Minx P."/>
            <person name="Mullikin J.C."/>
            <person name="Plumb R.W."/>
            <person name="Rogers J."/>
            <person name="Schein J.E."/>
            <person name="Sohrmann M."/>
            <person name="Spieth J."/>
            <person name="Stajich J.E."/>
            <person name="Wei C."/>
            <person name="Willey D."/>
            <person name="Wilson R.K."/>
            <person name="Durbin R."/>
            <person name="Waterston R.H."/>
        </authorList>
    </citation>
    <scope>NUCLEOTIDE SEQUENCE [LARGE SCALE GENOMIC DNA]</scope>
    <source>
        <strain evidence="2 3">AF16</strain>
    </source>
</reference>
<protein>
    <submittedName>
        <fullName evidence="2">Protein CBG26604</fullName>
    </submittedName>
</protein>
<dbReference type="CTD" id="68918082"/>